<comment type="caution">
    <text evidence="2">The sequence shown here is derived from an EMBL/GenBank/DDBJ whole genome shotgun (WGS) entry which is preliminary data.</text>
</comment>
<keyword evidence="3" id="KW-1185">Reference proteome</keyword>
<evidence type="ECO:0000256" key="1">
    <source>
        <dbReference type="SAM" id="MobiDB-lite"/>
    </source>
</evidence>
<sequence length="168" mass="19712">MSVLSLVNEIYYSEEKQIIHIEDVVQGNPRPFEEADNVRNRKVDSRMNGEVMDRERNEEEEVIDLFLCSIENVCRITNEESKQEEVSKIKCTQEEFAATTMNNSVSEELSPRRSTDGNMQLANLVEIVSQQCTQQFRSENQWVLAQQMQVGSRKEYHVEDQQYQQDKR</sequence>
<dbReference type="EMBL" id="JABFUD020000009">
    <property type="protein sequence ID" value="KAI5075128.1"/>
    <property type="molecule type" value="Genomic_DNA"/>
</dbReference>
<organism evidence="2 3">
    <name type="scientific">Adiantum capillus-veneris</name>
    <name type="common">Maidenhair fern</name>
    <dbReference type="NCBI Taxonomy" id="13818"/>
    <lineage>
        <taxon>Eukaryota</taxon>
        <taxon>Viridiplantae</taxon>
        <taxon>Streptophyta</taxon>
        <taxon>Embryophyta</taxon>
        <taxon>Tracheophyta</taxon>
        <taxon>Polypodiopsida</taxon>
        <taxon>Polypodiidae</taxon>
        <taxon>Polypodiales</taxon>
        <taxon>Pteridineae</taxon>
        <taxon>Pteridaceae</taxon>
        <taxon>Vittarioideae</taxon>
        <taxon>Adiantum</taxon>
    </lineage>
</organism>
<accession>A0A9D4ZGZ7</accession>
<reference evidence="2" key="1">
    <citation type="submission" date="2021-01" db="EMBL/GenBank/DDBJ databases">
        <title>Adiantum capillus-veneris genome.</title>
        <authorList>
            <person name="Fang Y."/>
            <person name="Liao Q."/>
        </authorList>
    </citation>
    <scope>NUCLEOTIDE SEQUENCE</scope>
    <source>
        <strain evidence="2">H3</strain>
        <tissue evidence="2">Leaf</tissue>
    </source>
</reference>
<feature type="compositionally biased region" description="Basic and acidic residues" evidence="1">
    <location>
        <begin position="152"/>
        <end position="168"/>
    </location>
</feature>
<dbReference type="Proteomes" id="UP000886520">
    <property type="component" value="Chromosome 9"/>
</dbReference>
<dbReference type="AlphaFoldDB" id="A0A9D4ZGZ7"/>
<protein>
    <submittedName>
        <fullName evidence="2">Uncharacterized protein</fullName>
    </submittedName>
</protein>
<feature type="region of interest" description="Disordered" evidence="1">
    <location>
        <begin position="149"/>
        <end position="168"/>
    </location>
</feature>
<name>A0A9D4ZGZ7_ADICA</name>
<gene>
    <name evidence="2" type="ORF">GOP47_0009204</name>
</gene>
<evidence type="ECO:0000313" key="2">
    <source>
        <dbReference type="EMBL" id="KAI5075128.1"/>
    </source>
</evidence>
<proteinExistence type="predicted"/>
<evidence type="ECO:0000313" key="3">
    <source>
        <dbReference type="Proteomes" id="UP000886520"/>
    </source>
</evidence>